<dbReference type="PANTHER" id="PTHR43663">
    <property type="entry name" value="CHROMATE TRANSPORT PROTEIN-RELATED"/>
    <property type="match status" value="1"/>
</dbReference>
<keyword evidence="3" id="KW-1003">Cell membrane</keyword>
<dbReference type="RefSeq" id="WP_085496026.1">
    <property type="nucleotide sequence ID" value="NZ_FXAZ01000004.1"/>
</dbReference>
<evidence type="ECO:0000313" key="7">
    <source>
        <dbReference type="EMBL" id="SMG52324.1"/>
    </source>
</evidence>
<evidence type="ECO:0000256" key="6">
    <source>
        <dbReference type="ARBA" id="ARBA00023136"/>
    </source>
</evidence>
<comment type="subcellular location">
    <subcellularLocation>
        <location evidence="1">Cell membrane</location>
        <topology evidence="1">Multi-pass membrane protein</topology>
    </subcellularLocation>
</comment>
<dbReference type="PANTHER" id="PTHR43663:SF1">
    <property type="entry name" value="CHROMATE TRANSPORTER"/>
    <property type="match status" value="1"/>
</dbReference>
<dbReference type="InterPro" id="IPR052518">
    <property type="entry name" value="CHR_Transporter"/>
</dbReference>
<keyword evidence="4" id="KW-0812">Transmembrane</keyword>
<accession>A0A1X7LFP1</accession>
<comment type="similarity">
    <text evidence="2">Belongs to the chromate ion transporter (CHR) (TC 2.A.51) family.</text>
</comment>
<keyword evidence="8" id="KW-1185">Reference proteome</keyword>
<reference evidence="7 8" key="1">
    <citation type="submission" date="2017-04" db="EMBL/GenBank/DDBJ databases">
        <authorList>
            <person name="Afonso C.L."/>
            <person name="Miller P.J."/>
            <person name="Scott M.A."/>
            <person name="Spackman E."/>
            <person name="Goraichik I."/>
            <person name="Dimitrov K.M."/>
            <person name="Suarez D.L."/>
            <person name="Swayne D.E."/>
        </authorList>
    </citation>
    <scope>NUCLEOTIDE SEQUENCE [LARGE SCALE GENOMIC DNA]</scope>
    <source>
        <strain evidence="7 8">11</strain>
    </source>
</reference>
<gene>
    <name evidence="7" type="ORF">SAMN06295960_3398</name>
</gene>
<protein>
    <submittedName>
        <fullName evidence="7">Chromate transporter</fullName>
    </submittedName>
</protein>
<evidence type="ECO:0000313" key="8">
    <source>
        <dbReference type="Proteomes" id="UP000193834"/>
    </source>
</evidence>
<dbReference type="GO" id="GO:0015109">
    <property type="term" value="F:chromate transmembrane transporter activity"/>
    <property type="evidence" value="ECO:0007669"/>
    <property type="project" value="InterPro"/>
</dbReference>
<name>A0A1X7LFP1_9BACL</name>
<dbReference type="Pfam" id="PF02417">
    <property type="entry name" value="Chromate_transp"/>
    <property type="match status" value="1"/>
</dbReference>
<dbReference type="AlphaFoldDB" id="A0A1X7LFP1"/>
<sequence>MDWLNLIIGFFMANILGYGGGPASIPLMYQEIVTHYHWLTDLEFANMLALGNTLPGPIATKVAAYVGYHIGGLTGMAAALIGTIVPTALALIWLMKLLKKYQQSRAVKGMTLLVQPVIAILMIVLTWQLASQSVQEIGWLHPLIIGALSFWALHIKKIHPAPVILAAFLYGGIVLGVMA</sequence>
<dbReference type="STRING" id="1852522.SAMN06295960_3398"/>
<dbReference type="InterPro" id="IPR003370">
    <property type="entry name" value="Chromate_transpt"/>
</dbReference>
<proteinExistence type="inferred from homology"/>
<keyword evidence="6" id="KW-0472">Membrane</keyword>
<evidence type="ECO:0000256" key="5">
    <source>
        <dbReference type="ARBA" id="ARBA00022989"/>
    </source>
</evidence>
<keyword evidence="5" id="KW-1133">Transmembrane helix</keyword>
<dbReference type="Proteomes" id="UP000193834">
    <property type="component" value="Unassembled WGS sequence"/>
</dbReference>
<evidence type="ECO:0000256" key="4">
    <source>
        <dbReference type="ARBA" id="ARBA00022692"/>
    </source>
</evidence>
<dbReference type="EMBL" id="FXAZ01000004">
    <property type="protein sequence ID" value="SMG52324.1"/>
    <property type="molecule type" value="Genomic_DNA"/>
</dbReference>
<evidence type="ECO:0000256" key="3">
    <source>
        <dbReference type="ARBA" id="ARBA00022475"/>
    </source>
</evidence>
<organism evidence="7 8">
    <name type="scientific">Paenibacillus aquistagni</name>
    <dbReference type="NCBI Taxonomy" id="1852522"/>
    <lineage>
        <taxon>Bacteria</taxon>
        <taxon>Bacillati</taxon>
        <taxon>Bacillota</taxon>
        <taxon>Bacilli</taxon>
        <taxon>Bacillales</taxon>
        <taxon>Paenibacillaceae</taxon>
        <taxon>Paenibacillus</taxon>
    </lineage>
</organism>
<dbReference type="OrthoDB" id="9027281at2"/>
<evidence type="ECO:0000256" key="1">
    <source>
        <dbReference type="ARBA" id="ARBA00004651"/>
    </source>
</evidence>
<dbReference type="GO" id="GO:0005886">
    <property type="term" value="C:plasma membrane"/>
    <property type="evidence" value="ECO:0007669"/>
    <property type="project" value="UniProtKB-SubCell"/>
</dbReference>
<evidence type="ECO:0000256" key="2">
    <source>
        <dbReference type="ARBA" id="ARBA00005262"/>
    </source>
</evidence>